<feature type="transmembrane region" description="Helical" evidence="8">
    <location>
        <begin position="240"/>
        <end position="261"/>
    </location>
</feature>
<feature type="transmembrane region" description="Helical" evidence="8">
    <location>
        <begin position="148"/>
        <end position="165"/>
    </location>
</feature>
<dbReference type="KEGG" id="kla:KLLA0_D19945g"/>
<evidence type="ECO:0000256" key="6">
    <source>
        <dbReference type="ARBA" id="ARBA00023065"/>
    </source>
</evidence>
<keyword evidence="4 8" id="KW-0812">Transmembrane</keyword>
<dbReference type="GeneID" id="9487398"/>
<dbReference type="AlphaFoldDB" id="B5FV84"/>
<feature type="transmembrane region" description="Helical" evidence="8">
    <location>
        <begin position="402"/>
        <end position="422"/>
    </location>
</feature>
<feature type="transmembrane region" description="Helical" evidence="8">
    <location>
        <begin position="568"/>
        <end position="587"/>
    </location>
</feature>
<dbReference type="EMBL" id="CR382124">
    <property type="protein sequence ID" value="CAR64385.1"/>
    <property type="molecule type" value="Genomic_DNA"/>
</dbReference>
<keyword evidence="5 8" id="KW-1133">Transmembrane helix</keyword>
<dbReference type="Pfam" id="PF07690">
    <property type="entry name" value="MFS_1"/>
    <property type="match status" value="1"/>
</dbReference>
<reference evidence="9 10" key="1">
    <citation type="journal article" date="2004" name="Nature">
        <title>Genome evolution in yeasts.</title>
        <authorList>
            <consortium name="Genolevures"/>
            <person name="Dujon B."/>
            <person name="Sherman D."/>
            <person name="Fischer G."/>
            <person name="Durrens P."/>
            <person name="Casaregola S."/>
            <person name="Lafontaine I."/>
            <person name="de Montigny J."/>
            <person name="Marck C."/>
            <person name="Neuveglise C."/>
            <person name="Talla E."/>
            <person name="Goffard N."/>
            <person name="Frangeul L."/>
            <person name="Aigle M."/>
            <person name="Anthouard V."/>
            <person name="Babour A."/>
            <person name="Barbe V."/>
            <person name="Barnay S."/>
            <person name="Blanchin S."/>
            <person name="Beckerich J.M."/>
            <person name="Beyne E."/>
            <person name="Bleykasten C."/>
            <person name="Boisrame A."/>
            <person name="Boyer J."/>
            <person name="Cattolico L."/>
            <person name="Confanioleri F."/>
            <person name="de Daruvar A."/>
            <person name="Despons L."/>
            <person name="Fabre E."/>
            <person name="Fairhead C."/>
            <person name="Ferry-Dumazet H."/>
            <person name="Groppi A."/>
            <person name="Hantraye F."/>
            <person name="Hennequin C."/>
            <person name="Jauniaux N."/>
            <person name="Joyet P."/>
            <person name="Kachouri R."/>
            <person name="Kerrest A."/>
            <person name="Koszul R."/>
            <person name="Lemaire M."/>
            <person name="Lesur I."/>
            <person name="Ma L."/>
            <person name="Muller H."/>
            <person name="Nicaud J.M."/>
            <person name="Nikolski M."/>
            <person name="Oztas S."/>
            <person name="Ozier-Kalogeropoulos O."/>
            <person name="Pellenz S."/>
            <person name="Potier S."/>
            <person name="Richard G.F."/>
            <person name="Straub M.L."/>
            <person name="Suleau A."/>
            <person name="Swennene D."/>
            <person name="Tekaia F."/>
            <person name="Wesolowski-Louvel M."/>
            <person name="Westhof E."/>
            <person name="Wirth B."/>
            <person name="Zeniou-Meyer M."/>
            <person name="Zivanovic I."/>
            <person name="Bolotin-Fukuhara M."/>
            <person name="Thierry A."/>
            <person name="Bouchier C."/>
            <person name="Caudron B."/>
            <person name="Scarpelli C."/>
            <person name="Gaillardin C."/>
            <person name="Weissenbach J."/>
            <person name="Wincker P."/>
            <person name="Souciet J.L."/>
        </authorList>
    </citation>
    <scope>NUCLEOTIDE SEQUENCE [LARGE SCALE GENOMIC DNA]</scope>
    <source>
        <strain evidence="10">ATCC 8585 / CBS 2359 / DSM 70799 / NBRC 1267 / NRRL Y-1140 / WM37</strain>
    </source>
</reference>
<keyword evidence="6" id="KW-0406">Ion transport</keyword>
<feature type="transmembrane region" description="Helical" evidence="8">
    <location>
        <begin position="171"/>
        <end position="190"/>
    </location>
</feature>
<dbReference type="PANTHER" id="PTHR23501">
    <property type="entry name" value="MAJOR FACILITATOR SUPERFAMILY"/>
    <property type="match status" value="1"/>
</dbReference>
<evidence type="ECO:0000256" key="4">
    <source>
        <dbReference type="ARBA" id="ARBA00022692"/>
    </source>
</evidence>
<dbReference type="InterPro" id="IPR011701">
    <property type="entry name" value="MFS"/>
</dbReference>
<evidence type="ECO:0000313" key="10">
    <source>
        <dbReference type="Proteomes" id="UP000000598"/>
    </source>
</evidence>
<keyword evidence="7 8" id="KW-0472">Membrane</keyword>
<dbReference type="RefSeq" id="XP_002999381.1">
    <property type="nucleotide sequence ID" value="XM_002999335.1"/>
</dbReference>
<feature type="transmembrane region" description="Helical" evidence="8">
    <location>
        <begin position="325"/>
        <end position="343"/>
    </location>
</feature>
<proteinExistence type="inferred from homology"/>
<feature type="transmembrane region" description="Helical" evidence="8">
    <location>
        <begin position="77"/>
        <end position="96"/>
    </location>
</feature>
<accession>B5FV84</accession>
<evidence type="ECO:0000256" key="3">
    <source>
        <dbReference type="ARBA" id="ARBA00022448"/>
    </source>
</evidence>
<name>B5FV84_KLULA</name>
<protein>
    <submittedName>
        <fullName evidence="9">KLLA0D19945p</fullName>
    </submittedName>
</protein>
<dbReference type="GO" id="GO:0005768">
    <property type="term" value="C:endosome"/>
    <property type="evidence" value="ECO:0007669"/>
    <property type="project" value="TreeGrafter"/>
</dbReference>
<evidence type="ECO:0000256" key="7">
    <source>
        <dbReference type="ARBA" id="ARBA00023136"/>
    </source>
</evidence>
<evidence type="ECO:0000256" key="8">
    <source>
        <dbReference type="SAM" id="Phobius"/>
    </source>
</evidence>
<comment type="subcellular location">
    <subcellularLocation>
        <location evidence="1">Endomembrane system</location>
        <topology evidence="1">Multi-pass membrane protein</topology>
    </subcellularLocation>
</comment>
<dbReference type="Gene3D" id="1.20.1250.20">
    <property type="entry name" value="MFS general substrate transporter like domains"/>
    <property type="match status" value="2"/>
</dbReference>
<keyword evidence="3" id="KW-0813">Transport</keyword>
<dbReference type="Proteomes" id="UP000000598">
    <property type="component" value="Chromosome D"/>
</dbReference>
<dbReference type="FunFam" id="1.20.1250.20:FF:000197">
    <property type="entry name" value="Siderophore iron transporter 1"/>
    <property type="match status" value="1"/>
</dbReference>
<feature type="transmembrane region" description="Helical" evidence="8">
    <location>
        <begin position="454"/>
        <end position="478"/>
    </location>
</feature>
<feature type="transmembrane region" description="Helical" evidence="8">
    <location>
        <begin position="288"/>
        <end position="313"/>
    </location>
</feature>
<dbReference type="eggNOG" id="KOG0254">
    <property type="taxonomic scope" value="Eukaryota"/>
</dbReference>
<dbReference type="SUPFAM" id="SSF103473">
    <property type="entry name" value="MFS general substrate transporter"/>
    <property type="match status" value="1"/>
</dbReference>
<feature type="transmembrane region" description="Helical" evidence="8">
    <location>
        <begin position="429"/>
        <end position="448"/>
    </location>
</feature>
<feature type="transmembrane region" description="Helical" evidence="8">
    <location>
        <begin position="116"/>
        <end position="136"/>
    </location>
</feature>
<organism evidence="9 10">
    <name type="scientific">Kluyveromyces lactis (strain ATCC 8585 / CBS 2359 / DSM 70799 / NBRC 1267 / NRRL Y-1140 / WM37)</name>
    <name type="common">Yeast</name>
    <name type="synonym">Candida sphaerica</name>
    <dbReference type="NCBI Taxonomy" id="284590"/>
    <lineage>
        <taxon>Eukaryota</taxon>
        <taxon>Fungi</taxon>
        <taxon>Dikarya</taxon>
        <taxon>Ascomycota</taxon>
        <taxon>Saccharomycotina</taxon>
        <taxon>Saccharomycetes</taxon>
        <taxon>Saccharomycetales</taxon>
        <taxon>Saccharomycetaceae</taxon>
        <taxon>Kluyveromyces</taxon>
    </lineage>
</organism>
<evidence type="ECO:0000256" key="5">
    <source>
        <dbReference type="ARBA" id="ARBA00022989"/>
    </source>
</evidence>
<dbReference type="PaxDb" id="284590-B5FV84"/>
<keyword evidence="10" id="KW-1185">Reference proteome</keyword>
<evidence type="ECO:0000256" key="2">
    <source>
        <dbReference type="ARBA" id="ARBA00008335"/>
    </source>
</evidence>
<evidence type="ECO:0000256" key="1">
    <source>
        <dbReference type="ARBA" id="ARBA00004127"/>
    </source>
</evidence>
<comment type="similarity">
    <text evidence="2">Belongs to the major facilitator superfamily.</text>
</comment>
<dbReference type="PANTHER" id="PTHR23501:SF92">
    <property type="entry name" value="GLUTATHIONE EXCHANGER 1-RELATED"/>
    <property type="match status" value="1"/>
</dbReference>
<dbReference type="GO" id="GO:0005886">
    <property type="term" value="C:plasma membrane"/>
    <property type="evidence" value="ECO:0007669"/>
    <property type="project" value="TreeGrafter"/>
</dbReference>
<dbReference type="GO" id="GO:0005774">
    <property type="term" value="C:vacuolar membrane"/>
    <property type="evidence" value="ECO:0007669"/>
    <property type="project" value="TreeGrafter"/>
</dbReference>
<gene>
    <name evidence="9" type="ORF">KLLA0_D19945g</name>
</gene>
<dbReference type="HOGENOM" id="CLU_012970_2_1_1"/>
<sequence length="644" mass="72553">MNQPAVSPEWEQCEYDKDSETDKRSCKKEQGIIHDIEKMTVVEETQPVGPNLEITARFSTKRKMKELEIVSSFCKEWHFQSILLVTAIVCGFSYNLDAVLRSTYTGYATNSFSQHSLLATINVINSVVSIASQLFFARLSDHFGRLQLFGFCTLMYIVGTILQSQSKNVSIYAGGAVFYNAGYTGVRLLMTIMMSDFSTLGWRYFMIASPDWCYIIITWVSGNIIEISNPLENWSWDIAMWAFIFPLTTIPLVGFLVYMFYKASRTDEWKELRSVTKKMPTPVYIKEVFWNLDIPGVLLIAISLGCILIPLTVSGGETEEWKDSRNIGVLCLGSVLFPIFLLWEGKIAKRPVLALTYLKDRGVWAPLAASFFMSNAYLIATDYLYAVLLVGFNQSESASQRITWLPSFAGVVITPFTGLLITRWKHLKVLTITGCIFYYIAFGLFYRYRGGSTNVAGIIVGTIFMGFGSGISTYPLMVSLQAVSSHTKIAIVTALFYTFEQVGRAVGSSISGAIWTQVMFKEISKRLPEEPEVALAAYASPYTFVTKYGWETSQRMAVVGAYMHVQKILLLVALLMLCPLFLMAIMMRDAELSTSDVALSSSDDSHVIISKHEDKIYEAFCKFFSFSTKKEGSRERSWIWKSKS</sequence>
<dbReference type="InterPro" id="IPR036259">
    <property type="entry name" value="MFS_trans_sf"/>
</dbReference>
<dbReference type="InParanoid" id="B5FV84"/>
<evidence type="ECO:0000313" key="9">
    <source>
        <dbReference type="EMBL" id="CAR64385.1"/>
    </source>
</evidence>
<feature type="transmembrane region" description="Helical" evidence="8">
    <location>
        <begin position="364"/>
        <end position="390"/>
    </location>
</feature>
<dbReference type="GO" id="GO:0015343">
    <property type="term" value="F:siderophore-iron transmembrane transporter activity"/>
    <property type="evidence" value="ECO:0007669"/>
    <property type="project" value="TreeGrafter"/>
</dbReference>